<dbReference type="HAMAP" id="MF_00021">
    <property type="entry name" value="ThiI"/>
    <property type="match status" value="1"/>
</dbReference>
<dbReference type="HOGENOM" id="CLU_037952_4_0_2"/>
<evidence type="ECO:0000256" key="1">
    <source>
        <dbReference type="ARBA" id="ARBA00004496"/>
    </source>
</evidence>
<dbReference type="SUPFAM" id="SSF52402">
    <property type="entry name" value="Adenine nucleotide alpha hydrolases-like"/>
    <property type="match status" value="1"/>
</dbReference>
<dbReference type="Pfam" id="PF22025">
    <property type="entry name" value="ThiI_fer"/>
    <property type="match status" value="1"/>
</dbReference>
<dbReference type="Pfam" id="PF02926">
    <property type="entry name" value="THUMP"/>
    <property type="match status" value="1"/>
</dbReference>
<dbReference type="KEGG" id="abi:Aboo_1110"/>
<evidence type="ECO:0000256" key="4">
    <source>
        <dbReference type="ARBA" id="ARBA00022679"/>
    </source>
</evidence>
<comment type="similarity">
    <text evidence="9">Belongs to the ThiI family.</text>
</comment>
<dbReference type="InterPro" id="IPR003720">
    <property type="entry name" value="tRNA_STrfase"/>
</dbReference>
<evidence type="ECO:0000256" key="2">
    <source>
        <dbReference type="ARBA" id="ARBA00022490"/>
    </source>
</evidence>
<dbReference type="UniPathway" id="UPA00060"/>
<dbReference type="SUPFAM" id="SSF143437">
    <property type="entry name" value="THUMP domain-like"/>
    <property type="match status" value="1"/>
</dbReference>
<dbReference type="PROSITE" id="PS51165">
    <property type="entry name" value="THUMP"/>
    <property type="match status" value="1"/>
</dbReference>
<dbReference type="InterPro" id="IPR014729">
    <property type="entry name" value="Rossmann-like_a/b/a_fold"/>
</dbReference>
<protein>
    <recommendedName>
        <fullName evidence="9">Probable tRNA sulfurtransferase</fullName>
        <ecNumber evidence="9">2.8.1.4</ecNumber>
    </recommendedName>
    <alternativeName>
        <fullName evidence="9">Sulfur carrier protein ThiS sulfurtransferase</fullName>
    </alternativeName>
    <alternativeName>
        <fullName evidence="9">Thiamine biosynthesis protein ThiI</fullName>
    </alternativeName>
    <alternativeName>
        <fullName evidence="9">tRNA 4-thiouridine synthase</fullName>
    </alternativeName>
</protein>
<feature type="binding site" evidence="9">
    <location>
        <begin position="188"/>
        <end position="189"/>
    </location>
    <ligand>
        <name>ATP</name>
        <dbReference type="ChEBI" id="CHEBI:30616"/>
    </ligand>
</feature>
<dbReference type="GO" id="GO:0005829">
    <property type="term" value="C:cytosol"/>
    <property type="evidence" value="ECO:0007669"/>
    <property type="project" value="TreeGrafter"/>
</dbReference>
<comment type="pathway">
    <text evidence="9">Cofactor biosynthesis; thiamine diphosphate biosynthesis.</text>
</comment>
<dbReference type="Gene3D" id="3.30.2130.30">
    <property type="match status" value="1"/>
</dbReference>
<evidence type="ECO:0000256" key="5">
    <source>
        <dbReference type="ARBA" id="ARBA00022741"/>
    </source>
</evidence>
<evidence type="ECO:0000256" key="7">
    <source>
        <dbReference type="ARBA" id="ARBA00022884"/>
    </source>
</evidence>
<dbReference type="EMBL" id="CP001941">
    <property type="protein sequence ID" value="ADD08919.1"/>
    <property type="molecule type" value="Genomic_DNA"/>
</dbReference>
<evidence type="ECO:0000313" key="12">
    <source>
        <dbReference type="Proteomes" id="UP000001400"/>
    </source>
</evidence>
<evidence type="ECO:0000256" key="6">
    <source>
        <dbReference type="ARBA" id="ARBA00022840"/>
    </source>
</evidence>
<evidence type="ECO:0000259" key="10">
    <source>
        <dbReference type="PROSITE" id="PS51165"/>
    </source>
</evidence>
<dbReference type="InterPro" id="IPR054173">
    <property type="entry name" value="ThiI_fer"/>
</dbReference>
<dbReference type="CDD" id="cd11716">
    <property type="entry name" value="THUMP_ThiI"/>
    <property type="match status" value="1"/>
</dbReference>
<dbReference type="GO" id="GO:0052837">
    <property type="term" value="P:thiazole biosynthetic process"/>
    <property type="evidence" value="ECO:0007669"/>
    <property type="project" value="TreeGrafter"/>
</dbReference>
<reference evidence="11" key="1">
    <citation type="submission" date="2010-02" db="EMBL/GenBank/DDBJ databases">
        <title>Complete sequence of Aciduliprofundum boonei T469.</title>
        <authorList>
            <consortium name="US DOE Joint Genome Institute"/>
            <person name="Lucas S."/>
            <person name="Copeland A."/>
            <person name="Lapidus A."/>
            <person name="Cheng J.-F."/>
            <person name="Bruce D."/>
            <person name="Goodwin L."/>
            <person name="Pitluck S."/>
            <person name="Saunders E."/>
            <person name="Detter J.C."/>
            <person name="Han C."/>
            <person name="Tapia R."/>
            <person name="Land M."/>
            <person name="Hauser L."/>
            <person name="Kyrpides N."/>
            <person name="Mikhailova N."/>
            <person name="Flores G."/>
            <person name="Reysenbach A.-L."/>
            <person name="Woyke T."/>
        </authorList>
    </citation>
    <scope>NUCLEOTIDE SEQUENCE</scope>
    <source>
        <strain evidence="11">T469</strain>
    </source>
</reference>
<feature type="domain" description="THUMP" evidence="10">
    <location>
        <begin position="70"/>
        <end position="170"/>
    </location>
</feature>
<sequence length="376" mass="42881">MCLGLDKFLYRDISGNRMIIVRYGEIGLKGKNRRKFEELLAKNIEVKLKRYGYASHTKILRGRIFVYASPQAVPLIAKCPGVVSVSPAKEVKYEDIFEYLSKELAIYEPESFRVYTKRVDKNYPKTSKEINEEIGAFIVREFGWKVDLEKPELVIGIEIIDGKFYVYLETYKGVGGLPVGSAGKLIMLISSGIDSPVAAYLMMKRGAKIIALHMKHSDSGVEKVKKILEVLEQYSPRKIELVVKNHYEELSKISDKLREMHRERWTCVFCKYTMLKIADRIANKYGALGIVTGDSLGQVASQTLENMYIESQATSYPIYRPLIGMDKNEIEGIAKNIGTYNVFLEGGEEKCPFKAKYVVVQGNYEEFEKIRKRLGI</sequence>
<dbReference type="GO" id="GO:0004810">
    <property type="term" value="F:CCA tRNA nucleotidyltransferase activity"/>
    <property type="evidence" value="ECO:0007669"/>
    <property type="project" value="InterPro"/>
</dbReference>
<evidence type="ECO:0000256" key="3">
    <source>
        <dbReference type="ARBA" id="ARBA00022555"/>
    </source>
</evidence>
<dbReference type="AlphaFoldDB" id="D3T9Z0"/>
<dbReference type="GO" id="GO:0002937">
    <property type="term" value="P:tRNA 4-thiouridine biosynthesis"/>
    <property type="evidence" value="ECO:0007669"/>
    <property type="project" value="TreeGrafter"/>
</dbReference>
<dbReference type="InterPro" id="IPR050102">
    <property type="entry name" value="tRNA_sulfurtransferase_ThiI"/>
</dbReference>
<keyword evidence="3 9" id="KW-0820">tRNA-binding</keyword>
<comment type="caution">
    <text evidence="9">Lacks conserved residue(s) required for the propagation of feature annotation.</text>
</comment>
<feature type="binding site" evidence="9">
    <location>
        <position position="271"/>
    </location>
    <ligand>
        <name>ATP</name>
        <dbReference type="ChEBI" id="CHEBI:30616"/>
    </ligand>
</feature>
<keyword evidence="12" id="KW-1185">Reference proteome</keyword>
<accession>D3T9Z0</accession>
<dbReference type="InterPro" id="IPR049961">
    <property type="entry name" value="ThiI_N"/>
</dbReference>
<organism evidence="11 12">
    <name type="scientific">Aciduliprofundum boonei (strain DSM 19572 / T469)</name>
    <dbReference type="NCBI Taxonomy" id="439481"/>
    <lineage>
        <taxon>Archaea</taxon>
        <taxon>Methanobacteriati</taxon>
        <taxon>Thermoplasmatota</taxon>
        <taxon>DHVE2 group</taxon>
        <taxon>Candidatus Aciduliprofundum</taxon>
    </lineage>
</organism>
<dbReference type="EC" id="2.8.1.4" evidence="9"/>
<gene>
    <name evidence="9" type="primary">thiI</name>
    <name evidence="11" type="ordered locus">Aboo_1110</name>
</gene>
<comment type="subcellular location">
    <subcellularLocation>
        <location evidence="1 9">Cytoplasm</location>
    </subcellularLocation>
</comment>
<name>D3T9Z0_ACIB4</name>
<dbReference type="SMART" id="SM00981">
    <property type="entry name" value="THUMP"/>
    <property type="match status" value="1"/>
</dbReference>
<dbReference type="Gene3D" id="3.40.50.620">
    <property type="entry name" value="HUPs"/>
    <property type="match status" value="1"/>
</dbReference>
<dbReference type="GO" id="GO:0009228">
    <property type="term" value="P:thiamine biosynthetic process"/>
    <property type="evidence" value="ECO:0007669"/>
    <property type="project" value="UniProtKB-KW"/>
</dbReference>
<dbReference type="InterPro" id="IPR020536">
    <property type="entry name" value="ThiI_AANH"/>
</dbReference>
<dbReference type="Pfam" id="PF02568">
    <property type="entry name" value="ThiI"/>
    <property type="match status" value="1"/>
</dbReference>
<comment type="catalytic activity">
    <reaction evidence="9">
        <text>[ThiI sulfur-carrier protein]-S-sulfanyl-L-cysteine + a uridine in tRNA + 2 reduced [2Fe-2S]-[ferredoxin] + ATP + H(+) = [ThiI sulfur-carrier protein]-L-cysteine + a 4-thiouridine in tRNA + 2 oxidized [2Fe-2S]-[ferredoxin] + AMP + diphosphate</text>
        <dbReference type="Rhea" id="RHEA:24176"/>
        <dbReference type="Rhea" id="RHEA-COMP:10000"/>
        <dbReference type="Rhea" id="RHEA-COMP:10001"/>
        <dbReference type="Rhea" id="RHEA-COMP:13337"/>
        <dbReference type="Rhea" id="RHEA-COMP:13338"/>
        <dbReference type="Rhea" id="RHEA-COMP:13339"/>
        <dbReference type="Rhea" id="RHEA-COMP:13340"/>
        <dbReference type="ChEBI" id="CHEBI:15378"/>
        <dbReference type="ChEBI" id="CHEBI:29950"/>
        <dbReference type="ChEBI" id="CHEBI:30616"/>
        <dbReference type="ChEBI" id="CHEBI:33019"/>
        <dbReference type="ChEBI" id="CHEBI:33737"/>
        <dbReference type="ChEBI" id="CHEBI:33738"/>
        <dbReference type="ChEBI" id="CHEBI:61963"/>
        <dbReference type="ChEBI" id="CHEBI:65315"/>
        <dbReference type="ChEBI" id="CHEBI:136798"/>
        <dbReference type="ChEBI" id="CHEBI:456215"/>
        <dbReference type="EC" id="2.8.1.4"/>
    </reaction>
</comment>
<comment type="function">
    <text evidence="9">Catalyzes the ATP-dependent transfer of a sulfur to tRNA to produce 4-thiouridine in position 8 of tRNAs, which functions as a near-UV photosensor. Also catalyzes the transfer of sulfur to the sulfur carrier protein ThiS, forming ThiS-thiocarboxylate. This is a step in the synthesis of thiazole, in the thiamine biosynthesis pathway. The sulfur is donated as persulfide by IscS.</text>
</comment>
<evidence type="ECO:0000256" key="8">
    <source>
        <dbReference type="ARBA" id="ARBA00022977"/>
    </source>
</evidence>
<dbReference type="Proteomes" id="UP000001400">
    <property type="component" value="Chromosome"/>
</dbReference>
<evidence type="ECO:0000313" key="11">
    <source>
        <dbReference type="EMBL" id="ADD08919.1"/>
    </source>
</evidence>
<keyword evidence="4 9" id="KW-0808">Transferase</keyword>
<feature type="binding site" evidence="9">
    <location>
        <position position="293"/>
    </location>
    <ligand>
        <name>ATP</name>
        <dbReference type="ChEBI" id="CHEBI:30616"/>
    </ligand>
</feature>
<proteinExistence type="inferred from homology"/>
<feature type="binding site" evidence="9">
    <location>
        <position position="302"/>
    </location>
    <ligand>
        <name>ATP</name>
        <dbReference type="ChEBI" id="CHEBI:30616"/>
    </ligand>
</feature>
<dbReference type="PANTHER" id="PTHR43209">
    <property type="entry name" value="TRNA SULFURTRANSFERASE"/>
    <property type="match status" value="1"/>
</dbReference>
<dbReference type="GO" id="GO:0000049">
    <property type="term" value="F:tRNA binding"/>
    <property type="evidence" value="ECO:0007669"/>
    <property type="project" value="UniProtKB-UniRule"/>
</dbReference>
<keyword evidence="2 9" id="KW-0963">Cytoplasm</keyword>
<dbReference type="GO" id="GO:0009229">
    <property type="term" value="P:thiamine diphosphate biosynthetic process"/>
    <property type="evidence" value="ECO:0007669"/>
    <property type="project" value="UniProtKB-UniRule"/>
</dbReference>
<dbReference type="GO" id="GO:0005524">
    <property type="term" value="F:ATP binding"/>
    <property type="evidence" value="ECO:0007669"/>
    <property type="project" value="UniProtKB-UniRule"/>
</dbReference>
<dbReference type="NCBIfam" id="TIGR00342">
    <property type="entry name" value="tRNA uracil 4-sulfurtransferase ThiI"/>
    <property type="match status" value="1"/>
</dbReference>
<dbReference type="GO" id="GO:0140741">
    <property type="term" value="F:tRNA-uracil-4 sulfurtransferase activity"/>
    <property type="evidence" value="ECO:0007669"/>
    <property type="project" value="UniProtKB-EC"/>
</dbReference>
<dbReference type="InterPro" id="IPR049962">
    <property type="entry name" value="THUMP_ThiI"/>
</dbReference>
<keyword evidence="5 9" id="KW-0547">Nucleotide-binding</keyword>
<dbReference type="PANTHER" id="PTHR43209:SF1">
    <property type="entry name" value="TRNA SULFURTRANSFERASE"/>
    <property type="match status" value="1"/>
</dbReference>
<comment type="catalytic activity">
    <reaction evidence="9">
        <text>[ThiS sulfur-carrier protein]-C-terminal Gly-Gly-AMP + S-sulfanyl-L-cysteinyl-[cysteine desulfurase] + AH2 = [ThiS sulfur-carrier protein]-C-terminal-Gly-aminoethanethioate + L-cysteinyl-[cysteine desulfurase] + A + AMP + 2 H(+)</text>
        <dbReference type="Rhea" id="RHEA:43340"/>
        <dbReference type="Rhea" id="RHEA-COMP:12157"/>
        <dbReference type="Rhea" id="RHEA-COMP:12158"/>
        <dbReference type="Rhea" id="RHEA-COMP:12910"/>
        <dbReference type="Rhea" id="RHEA-COMP:19908"/>
        <dbReference type="ChEBI" id="CHEBI:13193"/>
        <dbReference type="ChEBI" id="CHEBI:15378"/>
        <dbReference type="ChEBI" id="CHEBI:17499"/>
        <dbReference type="ChEBI" id="CHEBI:29950"/>
        <dbReference type="ChEBI" id="CHEBI:61963"/>
        <dbReference type="ChEBI" id="CHEBI:90618"/>
        <dbReference type="ChEBI" id="CHEBI:232372"/>
        <dbReference type="ChEBI" id="CHEBI:456215"/>
    </reaction>
</comment>
<keyword evidence="7 9" id="KW-0694">RNA-binding</keyword>
<keyword evidence="8 9" id="KW-0784">Thiamine biosynthesis</keyword>
<keyword evidence="6 9" id="KW-0067">ATP-binding</keyword>
<evidence type="ECO:0000256" key="9">
    <source>
        <dbReference type="HAMAP-Rule" id="MF_00021"/>
    </source>
</evidence>
<dbReference type="InterPro" id="IPR004114">
    <property type="entry name" value="THUMP_dom"/>
</dbReference>